<dbReference type="Gene3D" id="1.25.10.10">
    <property type="entry name" value="Leucine-rich Repeat Variant"/>
    <property type="match status" value="1"/>
</dbReference>
<comment type="caution">
    <text evidence="1">The sequence shown here is derived from an EMBL/GenBank/DDBJ whole genome shotgun (WGS) entry which is preliminary data.</text>
</comment>
<evidence type="ECO:0000313" key="1">
    <source>
        <dbReference type="EMBL" id="KAA6374051.1"/>
    </source>
</evidence>
<sequence>MKGEDEYSGVVLFGCKIASILLKNNKRVIQGALEDNGLVDSLVAFLHSIPQDQIMPDHIETLYQLLLYASDIQKKLLFEKQAIGTMCLSLNTVNEQQLEKYIDKINWIIYHGVLILKEGQSYPYKAQLEEDGTISRLIQLLHRTDLTNSKIKYKAAIAIGVIFKATLLPQEIKSIVINQIKQDFEESDDQKNEIDLIVLKYIAECKLVNINPSTP</sequence>
<dbReference type="Proteomes" id="UP000324800">
    <property type="component" value="Unassembled WGS sequence"/>
</dbReference>
<evidence type="ECO:0000313" key="2">
    <source>
        <dbReference type="Proteomes" id="UP000324800"/>
    </source>
</evidence>
<dbReference type="EMBL" id="SNRW01012265">
    <property type="protein sequence ID" value="KAA6374051.1"/>
    <property type="molecule type" value="Genomic_DNA"/>
</dbReference>
<gene>
    <name evidence="1" type="ORF">EZS28_030422</name>
</gene>
<proteinExistence type="predicted"/>
<name>A0A5J4UW17_9EUKA</name>
<protein>
    <submittedName>
        <fullName evidence="1">Uncharacterized protein</fullName>
    </submittedName>
</protein>
<dbReference type="InterPro" id="IPR016024">
    <property type="entry name" value="ARM-type_fold"/>
</dbReference>
<dbReference type="AlphaFoldDB" id="A0A5J4UW17"/>
<dbReference type="InterPro" id="IPR011989">
    <property type="entry name" value="ARM-like"/>
</dbReference>
<dbReference type="SUPFAM" id="SSF48371">
    <property type="entry name" value="ARM repeat"/>
    <property type="match status" value="1"/>
</dbReference>
<organism evidence="1 2">
    <name type="scientific">Streblomastix strix</name>
    <dbReference type="NCBI Taxonomy" id="222440"/>
    <lineage>
        <taxon>Eukaryota</taxon>
        <taxon>Metamonada</taxon>
        <taxon>Preaxostyla</taxon>
        <taxon>Oxymonadida</taxon>
        <taxon>Streblomastigidae</taxon>
        <taxon>Streblomastix</taxon>
    </lineage>
</organism>
<accession>A0A5J4UW17</accession>
<reference evidence="1 2" key="1">
    <citation type="submission" date="2019-03" db="EMBL/GenBank/DDBJ databases">
        <title>Single cell metagenomics reveals metabolic interactions within the superorganism composed of flagellate Streblomastix strix and complex community of Bacteroidetes bacteria on its surface.</title>
        <authorList>
            <person name="Treitli S.C."/>
            <person name="Kolisko M."/>
            <person name="Husnik F."/>
            <person name="Keeling P."/>
            <person name="Hampl V."/>
        </authorList>
    </citation>
    <scope>NUCLEOTIDE SEQUENCE [LARGE SCALE GENOMIC DNA]</scope>
    <source>
        <strain evidence="1">ST1C</strain>
    </source>
</reference>